<dbReference type="PRINTS" id="PR00834">
    <property type="entry name" value="PROTEASES2C"/>
</dbReference>
<keyword evidence="10" id="KW-0574">Periplasm</keyword>
<feature type="chain" id="PRO_5046947155" description="Probable periplasmic serine endoprotease DegP-like" evidence="16">
    <location>
        <begin position="23"/>
        <end position="499"/>
    </location>
</feature>
<evidence type="ECO:0000256" key="1">
    <source>
        <dbReference type="ARBA" id="ARBA00001772"/>
    </source>
</evidence>
<keyword evidence="8 16" id="KW-0732">Signal</keyword>
<dbReference type="InterPro" id="IPR001478">
    <property type="entry name" value="PDZ"/>
</dbReference>
<dbReference type="InterPro" id="IPR011782">
    <property type="entry name" value="Pept_S1C_Do"/>
</dbReference>
<evidence type="ECO:0000256" key="11">
    <source>
        <dbReference type="ARBA" id="ARBA00022801"/>
    </source>
</evidence>
<keyword evidence="9" id="KW-0677">Repeat</keyword>
<evidence type="ECO:0000256" key="2">
    <source>
        <dbReference type="ARBA" id="ARBA00002610"/>
    </source>
</evidence>
<dbReference type="GO" id="GO:0006508">
    <property type="term" value="P:proteolysis"/>
    <property type="evidence" value="ECO:0007669"/>
    <property type="project" value="UniProtKB-KW"/>
</dbReference>
<dbReference type="SMART" id="SM00228">
    <property type="entry name" value="PDZ"/>
    <property type="match status" value="2"/>
</dbReference>
<evidence type="ECO:0000256" key="12">
    <source>
        <dbReference type="ARBA" id="ARBA00022825"/>
    </source>
</evidence>
<organism evidence="18 19">
    <name type="scientific">Salinisphaera dokdonensis CL-ES53</name>
    <dbReference type="NCBI Taxonomy" id="1304272"/>
    <lineage>
        <taxon>Bacteria</taxon>
        <taxon>Pseudomonadati</taxon>
        <taxon>Pseudomonadota</taxon>
        <taxon>Gammaproteobacteria</taxon>
        <taxon>Salinisphaerales</taxon>
        <taxon>Salinisphaeraceae</taxon>
        <taxon>Salinisphaera</taxon>
    </lineage>
</organism>
<evidence type="ECO:0000256" key="6">
    <source>
        <dbReference type="ARBA" id="ARBA00013958"/>
    </source>
</evidence>
<evidence type="ECO:0000256" key="15">
    <source>
        <dbReference type="SAM" id="MobiDB-lite"/>
    </source>
</evidence>
<evidence type="ECO:0000256" key="13">
    <source>
        <dbReference type="ARBA" id="ARBA00023016"/>
    </source>
</evidence>
<reference evidence="18 19" key="1">
    <citation type="submission" date="2013-03" db="EMBL/GenBank/DDBJ databases">
        <title>Salinisphaera dokdonensis CL-ES53 Genome Sequencing.</title>
        <authorList>
            <person name="Li C."/>
            <person name="Lai Q."/>
            <person name="Shao Z."/>
        </authorList>
    </citation>
    <scope>NUCLEOTIDE SEQUENCE [LARGE SCALE GENOMIC DNA]</scope>
    <source>
        <strain evidence="18 19">CL-ES53</strain>
    </source>
</reference>
<keyword evidence="19" id="KW-1185">Reference proteome</keyword>
<dbReference type="PROSITE" id="PS51257">
    <property type="entry name" value="PROKAR_LIPOPROTEIN"/>
    <property type="match status" value="1"/>
</dbReference>
<evidence type="ECO:0000256" key="7">
    <source>
        <dbReference type="ARBA" id="ARBA00022670"/>
    </source>
</evidence>
<dbReference type="SUPFAM" id="SSF50156">
    <property type="entry name" value="PDZ domain-like"/>
    <property type="match status" value="2"/>
</dbReference>
<feature type="region of interest" description="Disordered" evidence="15">
    <location>
        <begin position="84"/>
        <end position="122"/>
    </location>
</feature>
<dbReference type="GO" id="GO:0008233">
    <property type="term" value="F:peptidase activity"/>
    <property type="evidence" value="ECO:0007669"/>
    <property type="project" value="UniProtKB-KW"/>
</dbReference>
<evidence type="ECO:0000256" key="4">
    <source>
        <dbReference type="ARBA" id="ARBA00010541"/>
    </source>
</evidence>
<dbReference type="PROSITE" id="PS50106">
    <property type="entry name" value="PDZ"/>
    <property type="match status" value="2"/>
</dbReference>
<evidence type="ECO:0000256" key="5">
    <source>
        <dbReference type="ARBA" id="ARBA00013035"/>
    </source>
</evidence>
<dbReference type="Proteomes" id="UP001460888">
    <property type="component" value="Unassembled WGS sequence"/>
</dbReference>
<evidence type="ECO:0000256" key="3">
    <source>
        <dbReference type="ARBA" id="ARBA00004418"/>
    </source>
</evidence>
<evidence type="ECO:0000259" key="17">
    <source>
        <dbReference type="PROSITE" id="PS50106"/>
    </source>
</evidence>
<evidence type="ECO:0000256" key="10">
    <source>
        <dbReference type="ARBA" id="ARBA00022764"/>
    </source>
</evidence>
<dbReference type="SUPFAM" id="SSF50494">
    <property type="entry name" value="Trypsin-like serine proteases"/>
    <property type="match status" value="1"/>
</dbReference>
<evidence type="ECO:0000256" key="16">
    <source>
        <dbReference type="SAM" id="SignalP"/>
    </source>
</evidence>
<feature type="domain" description="PDZ" evidence="17">
    <location>
        <begin position="383"/>
        <end position="487"/>
    </location>
</feature>
<dbReference type="NCBIfam" id="TIGR02037">
    <property type="entry name" value="degP_htrA_DO"/>
    <property type="match status" value="1"/>
</dbReference>
<dbReference type="InterPro" id="IPR041489">
    <property type="entry name" value="PDZ_6"/>
</dbReference>
<dbReference type="PANTHER" id="PTHR22939:SF130">
    <property type="entry name" value="PERIPLASMIC SERINE ENDOPROTEASE DEGP-LIKE-RELATED"/>
    <property type="match status" value="1"/>
</dbReference>
<comment type="catalytic activity">
    <reaction evidence="1">
        <text>Acts on substrates that are at least partially unfolded. The cleavage site P1 residue is normally between a pair of hydrophobic residues, such as Val-|-Val.</text>
        <dbReference type="EC" id="3.4.21.107"/>
    </reaction>
</comment>
<keyword evidence="11" id="KW-0378">Hydrolase</keyword>
<sequence length="499" mass="52347">MNIRPRSTQVAVLLLMLLVLLAGCGDDEAQSTPISGGQLPDFTGLVKQASPAVVNISAVPAEDEEAAGNSDEGSENPLEGWLKRFFEDGPGQGQMPRQGPGEGERSPLPMPRGPGATPHPSLGSGFIISSDGYILTNRHVVANSGQIVVKLNDRRQLLAEVVGQDSYSDLAVLKVNAKDLPTVKIGDPDKLPVGSWVVAIGSPFGFETSVTAGIVSAKQRSLASDQYVPFLQTDVAINPGNSGGPLFNLKGEVVGINSQIYSQTGGYQGVSFAIPIDIAMDVAGQLRENGSVTRGWLGVQIQDVDRELAESFKLKRPEGALVARVMPESPAQAAGLQAGDVILLFNDHPVDSAAALPPLVGTVEPGRSATVTVLRDGEREQIDVEIEKLPKDLLAGGPTKDKAPEQAKQPFGLTLESLDTAQRRELELEQGGVRVTEVAEGAGADAGLQPGDVVLAVGSKNVEDVAALRKALKTADGPVALLVLREGNRLYLAMRPGKG</sequence>
<keyword evidence="12" id="KW-0720">Serine protease</keyword>
<dbReference type="Pfam" id="PF17820">
    <property type="entry name" value="PDZ_6"/>
    <property type="match status" value="1"/>
</dbReference>
<feature type="signal peptide" evidence="16">
    <location>
        <begin position="1"/>
        <end position="22"/>
    </location>
</feature>
<comment type="function">
    <text evidence="2">Might be efficient in the degradation of transiently denatured and unfolded proteins which accumulate in the periplasm following stress conditions.</text>
</comment>
<evidence type="ECO:0000256" key="9">
    <source>
        <dbReference type="ARBA" id="ARBA00022737"/>
    </source>
</evidence>
<dbReference type="PANTHER" id="PTHR22939">
    <property type="entry name" value="SERINE PROTEASE FAMILY S1C HTRA-RELATED"/>
    <property type="match status" value="1"/>
</dbReference>
<dbReference type="EC" id="3.4.21.107" evidence="5"/>
<protein>
    <recommendedName>
        <fullName evidence="6">Probable periplasmic serine endoprotease DegP-like</fullName>
        <ecNumber evidence="5">3.4.21.107</ecNumber>
    </recommendedName>
    <alternativeName>
        <fullName evidence="14">Protease Do</fullName>
    </alternativeName>
</protein>
<dbReference type="InterPro" id="IPR036034">
    <property type="entry name" value="PDZ_sf"/>
</dbReference>
<comment type="similarity">
    <text evidence="4">Belongs to the peptidase S1C family.</text>
</comment>
<evidence type="ECO:0000313" key="19">
    <source>
        <dbReference type="Proteomes" id="UP001460888"/>
    </source>
</evidence>
<evidence type="ECO:0000256" key="14">
    <source>
        <dbReference type="ARBA" id="ARBA00032850"/>
    </source>
</evidence>
<gene>
    <name evidence="18" type="ORF">SADO_12428</name>
</gene>
<dbReference type="Gene3D" id="2.30.42.10">
    <property type="match status" value="2"/>
</dbReference>
<comment type="subcellular location">
    <subcellularLocation>
        <location evidence="3">Periplasm</location>
    </subcellularLocation>
</comment>
<evidence type="ECO:0000313" key="18">
    <source>
        <dbReference type="EMBL" id="MES1930059.1"/>
    </source>
</evidence>
<proteinExistence type="inferred from homology"/>
<dbReference type="Gene3D" id="2.40.10.120">
    <property type="match status" value="1"/>
</dbReference>
<comment type="caution">
    <text evidence="18">The sequence shown here is derived from an EMBL/GenBank/DDBJ whole genome shotgun (WGS) entry which is preliminary data.</text>
</comment>
<dbReference type="EMBL" id="APND01000004">
    <property type="protein sequence ID" value="MES1930059.1"/>
    <property type="molecule type" value="Genomic_DNA"/>
</dbReference>
<dbReference type="RefSeq" id="WP_353111916.1">
    <property type="nucleotide sequence ID" value="NZ_APND01000004.1"/>
</dbReference>
<keyword evidence="7 18" id="KW-0645">Protease</keyword>
<dbReference type="Pfam" id="PF13365">
    <property type="entry name" value="Trypsin_2"/>
    <property type="match status" value="1"/>
</dbReference>
<dbReference type="InterPro" id="IPR001940">
    <property type="entry name" value="Peptidase_S1C"/>
</dbReference>
<accession>A0ABV2B2E4</accession>
<name>A0ABV2B2E4_9GAMM</name>
<dbReference type="InterPro" id="IPR009003">
    <property type="entry name" value="Peptidase_S1_PA"/>
</dbReference>
<dbReference type="Pfam" id="PF13180">
    <property type="entry name" value="PDZ_2"/>
    <property type="match status" value="1"/>
</dbReference>
<keyword evidence="13" id="KW-0346">Stress response</keyword>
<dbReference type="CDD" id="cd10839">
    <property type="entry name" value="cpPDZ1_DegP-like"/>
    <property type="match status" value="1"/>
</dbReference>
<feature type="domain" description="PDZ" evidence="17">
    <location>
        <begin position="281"/>
        <end position="377"/>
    </location>
</feature>
<evidence type="ECO:0000256" key="8">
    <source>
        <dbReference type="ARBA" id="ARBA00022729"/>
    </source>
</evidence>